<reference evidence="1 2" key="1">
    <citation type="journal article" date="2020" name="Nature">
        <title>Isolation of an archaeon at the prokaryote-eukaryote interface.</title>
        <authorList>
            <person name="Imachi H."/>
            <person name="Nobu M.K."/>
            <person name="Nakahara N."/>
            <person name="Morono Y."/>
            <person name="Ogawara M."/>
            <person name="Takaki Y."/>
            <person name="Takano Y."/>
            <person name="Uematsu K."/>
            <person name="Ikuta T."/>
            <person name="Ito M."/>
            <person name="Matsui Y."/>
            <person name="Miyazaki M."/>
            <person name="Murata K."/>
            <person name="Saito Y."/>
            <person name="Sakai S."/>
            <person name="Song C."/>
            <person name="Tasumi E."/>
            <person name="Yamanaka Y."/>
            <person name="Yamaguchi T."/>
            <person name="Kamagata Y."/>
            <person name="Tamaki H."/>
            <person name="Takai K."/>
        </authorList>
    </citation>
    <scope>NUCLEOTIDE SEQUENCE [LARGE SCALE GENOMIC DNA]</scope>
    <source>
        <strain evidence="1 2">MK-D1</strain>
    </source>
</reference>
<dbReference type="EMBL" id="CP042905">
    <property type="protein sequence ID" value="QEE17812.2"/>
    <property type="molecule type" value="Genomic_DNA"/>
</dbReference>
<dbReference type="KEGG" id="psyt:DSAG12_03650"/>
<dbReference type="PANTHER" id="PTHR30572:SF4">
    <property type="entry name" value="ABC TRANSPORTER PERMEASE YTRF"/>
    <property type="match status" value="1"/>
</dbReference>
<reference evidence="1 2" key="2">
    <citation type="journal article" date="2024" name="Int. J. Syst. Evol. Microbiol.">
        <title>Promethearchaeum syntrophicum gen. nov., sp. nov., an anaerobic, obligately syntrophic archaeon, the first isolate of the lineage 'Asgard' archaea, and proposal of the new archaeal phylum Promethearchaeota phyl. nov. and kingdom Promethearchaeati regn. nov.</title>
        <authorList>
            <person name="Imachi H."/>
            <person name="Nobu M.K."/>
            <person name="Kato S."/>
            <person name="Takaki Y."/>
            <person name="Miyazaki M."/>
            <person name="Miyata M."/>
            <person name="Ogawara M."/>
            <person name="Saito Y."/>
            <person name="Sakai S."/>
            <person name="Tahara Y.O."/>
            <person name="Takano Y."/>
            <person name="Tasumi E."/>
            <person name="Uematsu K."/>
            <person name="Yoshimura T."/>
            <person name="Itoh T."/>
            <person name="Ohkuma M."/>
            <person name="Takai K."/>
        </authorList>
    </citation>
    <scope>NUCLEOTIDE SEQUENCE [LARGE SCALE GENOMIC DNA]</scope>
    <source>
        <strain evidence="1 2">MK-D1</strain>
    </source>
</reference>
<proteinExistence type="predicted"/>
<dbReference type="Proteomes" id="UP000321408">
    <property type="component" value="Chromosome"/>
</dbReference>
<gene>
    <name evidence="1" type="ORF">DSAG12_03650</name>
</gene>
<sequence>MRPTIKYTISQALKVFKRSPLLIISLGVTLSLVTGMNIYIYNAKVYQLENFKGSFFDISILENNENENFPLNGTEFFESNYAYFASEVEKTFLIKQTSPIFQLSNDYVILESTEIKSTDNHTDHLEWLYSDTNFYESKDFSRDYTLYSGRLPQNETEYLIDIVSAAKMGLIPGQINHAQLSIKEDLNVSGTLRSYSLSNPLMIVVGVVIPNNDYCELLSYWTKIEMSYSVEEVENMEMALREDWWTGVVMGVIDIENLHDHPMLKELDTASILFNQTNWEIYAGVGFSYDRSTIDPNHISQIVNDLGNKRAEFYNDLPRENIDIYFEIIYNLESIQSGSQEFFILQILTVPLFFCIIFISQLLVKTAFYPRFNEIHLSLMKGYPRNMILAQILVEIFLMGISVGLLSLGFSRVLYGGIQTILNPSLNRVSSSSSISWSGSYARLVAPTSPLPFNITPSLILWACIIGLVTTLVIYFQLMIRIKNLKLHSLTDYLEQRDLESSLDENVLLKKMKKNNNKAKSRSDASNKMKDDNTQQYKSQEFYYSRNLRKFGWIFVLIGGIPLLFTIIMQVGSQSTFDILVFLSQTLFTYAGTLAVLNFFSPILLIFGVLRILLFEHPIWYSKLCKAFSTIFIGEKSIINALETFRHRHLKSISIFMALITGLFIFTNLSIYSGQNLEPTIYNAKIGTDLNIHTINNYDAMATSINEIPSQDLLELTQNFENISIEGEDEFKAKACPIVSLCDISQTNWDYKSVVLTNLSQYLVMAQQPIVKSLFPKLEKKLIELEAFNEENPNVVGILAAQSFLDTFGYSIGESFIINPQLFPFTGNFSQKEPMEVKIINKIACFPGYYHTLHHSHPILMDIGEIWEENIMITYDTLNFMVGFSQDYEISTQIPLSKVYQDVPEQYQIQLIINRFDYSTETCGIFNFSGMKDENLSIFLLYIELILILLFVELSILFLVNLYQRTNEKYYGSLLVQGFGKKNIHLMVLAQILFVIGFSFLVGVILGTITGLSWTYSLLSVHLANQGLYSLSIPLTFNFPEFFVILITLIVGTLTSYFLIMLKYHGKEYAEFLKRDI</sequence>
<dbReference type="PANTHER" id="PTHR30572">
    <property type="entry name" value="MEMBRANE COMPONENT OF TRANSPORTER-RELATED"/>
    <property type="match status" value="1"/>
</dbReference>
<evidence type="ECO:0000313" key="1">
    <source>
        <dbReference type="EMBL" id="QEE17812.2"/>
    </source>
</evidence>
<name>A0A5B9DFB9_9ARCH</name>
<dbReference type="GO" id="GO:0005886">
    <property type="term" value="C:plasma membrane"/>
    <property type="evidence" value="ECO:0007669"/>
    <property type="project" value="TreeGrafter"/>
</dbReference>
<organism evidence="1 2">
    <name type="scientific">Promethearchaeum syntrophicum</name>
    <dbReference type="NCBI Taxonomy" id="2594042"/>
    <lineage>
        <taxon>Archaea</taxon>
        <taxon>Promethearchaeati</taxon>
        <taxon>Promethearchaeota</taxon>
        <taxon>Promethearchaeia</taxon>
        <taxon>Promethearchaeales</taxon>
        <taxon>Promethearchaeaceae</taxon>
        <taxon>Promethearchaeum</taxon>
    </lineage>
</organism>
<keyword evidence="2" id="KW-1185">Reference proteome</keyword>
<dbReference type="AlphaFoldDB" id="A0A5B9DFB9"/>
<accession>A0A5B9DFB9</accession>
<dbReference type="InterPro" id="IPR050250">
    <property type="entry name" value="Macrolide_Exporter_MacB"/>
</dbReference>
<protein>
    <submittedName>
        <fullName evidence="1">FtsX-like permease family protein</fullName>
    </submittedName>
</protein>
<dbReference type="GO" id="GO:0022857">
    <property type="term" value="F:transmembrane transporter activity"/>
    <property type="evidence" value="ECO:0007669"/>
    <property type="project" value="TreeGrafter"/>
</dbReference>
<evidence type="ECO:0000313" key="2">
    <source>
        <dbReference type="Proteomes" id="UP000321408"/>
    </source>
</evidence>